<organism evidence="2 3">
    <name type="scientific">Xylanibacter rodentium</name>
    <dbReference type="NCBI Taxonomy" id="2736289"/>
    <lineage>
        <taxon>Bacteria</taxon>
        <taxon>Pseudomonadati</taxon>
        <taxon>Bacteroidota</taxon>
        <taxon>Bacteroidia</taxon>
        <taxon>Bacteroidales</taxon>
        <taxon>Prevotellaceae</taxon>
        <taxon>Xylanibacter</taxon>
    </lineage>
</organism>
<dbReference type="InterPro" id="IPR006674">
    <property type="entry name" value="HD_domain"/>
</dbReference>
<evidence type="ECO:0000313" key="2">
    <source>
        <dbReference type="EMBL" id="NPE13838.1"/>
    </source>
</evidence>
<feature type="domain" description="HD" evidence="1">
    <location>
        <begin position="33"/>
        <end position="127"/>
    </location>
</feature>
<keyword evidence="3" id="KW-1185">Reference proteome</keyword>
<proteinExistence type="predicted"/>
<dbReference type="Gene3D" id="1.10.3210.10">
    <property type="entry name" value="Hypothetical protein af1432"/>
    <property type="match status" value="1"/>
</dbReference>
<comment type="caution">
    <text evidence="2">The sequence shown here is derived from an EMBL/GenBank/DDBJ whole genome shotgun (WGS) entry which is preliminary data.</text>
</comment>
<dbReference type="Pfam" id="PF01966">
    <property type="entry name" value="HD"/>
    <property type="match status" value="1"/>
</dbReference>
<dbReference type="EMBL" id="JABKKE010000007">
    <property type="protein sequence ID" value="NPE13838.1"/>
    <property type="molecule type" value="Genomic_DNA"/>
</dbReference>
<dbReference type="Proteomes" id="UP001193734">
    <property type="component" value="Unassembled WGS sequence"/>
</dbReference>
<protein>
    <submittedName>
        <fullName evidence="2">HD domain-containing protein</fullName>
    </submittedName>
</protein>
<dbReference type="GeneID" id="82157266"/>
<dbReference type="RefSeq" id="WP_172175279.1">
    <property type="nucleotide sequence ID" value="NZ_CASGIA010000009.1"/>
</dbReference>
<reference evidence="2 3" key="1">
    <citation type="submission" date="2020-05" db="EMBL/GenBank/DDBJ databases">
        <title>Distinct polysaccharide utilization as determinants for interspecies competition between intestinal Prevotella spp.</title>
        <authorList>
            <person name="Galvez E.J.C."/>
            <person name="Iljazovic A."/>
            <person name="Strowig T."/>
        </authorList>
    </citation>
    <scope>NUCLEOTIDE SEQUENCE [LARGE SCALE GENOMIC DNA]</scope>
    <source>
        <strain evidence="2 3">PROD</strain>
    </source>
</reference>
<sequence>MISNTASLDLVEYIETTILPRYSMFDKAHNMAHVTSVIRRSLDLVRATGADINMVYVIAAYHDIGMSGPRAVHHITGGRILAGDMRLRKWFSPEQIKIMKEAIEDHRASASHAPRSIYGKIVAEADRDMTPDTVFRRTVQFGLANYPELDREAQWQRFREHITNKYSVHGYIRLWIPGSDNERKLRELRDCIERPVEMKKIFDRIFEEETSSFDVNA</sequence>
<gene>
    <name evidence="2" type="ORF">HPS55_05760</name>
</gene>
<name>A0ABX2AV38_9BACT</name>
<evidence type="ECO:0000259" key="1">
    <source>
        <dbReference type="Pfam" id="PF01966"/>
    </source>
</evidence>
<evidence type="ECO:0000313" key="3">
    <source>
        <dbReference type="Proteomes" id="UP001193734"/>
    </source>
</evidence>
<accession>A0ABX2AV38</accession>
<dbReference type="SUPFAM" id="SSF109604">
    <property type="entry name" value="HD-domain/PDEase-like"/>
    <property type="match status" value="1"/>
</dbReference>